<protein>
    <submittedName>
        <fullName evidence="1">Uncharacterized protein</fullName>
    </submittedName>
</protein>
<reference evidence="2" key="1">
    <citation type="submission" date="2017-11" db="EMBL/GenBank/DDBJ databases">
        <authorList>
            <person name="Lima N.C."/>
            <person name="Parody-Merino A.M."/>
            <person name="Battley P.F."/>
            <person name="Fidler A.E."/>
            <person name="Prosdocimi F."/>
        </authorList>
    </citation>
    <scope>NUCLEOTIDE SEQUENCE [LARGE SCALE GENOMIC DNA]</scope>
</reference>
<gene>
    <name evidence="1" type="ORF">llap_11314</name>
</gene>
<evidence type="ECO:0000313" key="1">
    <source>
        <dbReference type="EMBL" id="PKU38382.1"/>
    </source>
</evidence>
<proteinExistence type="predicted"/>
<keyword evidence="2" id="KW-1185">Reference proteome</keyword>
<name>A0A2I0TX92_LIMLA</name>
<reference evidence="2" key="2">
    <citation type="submission" date="2017-12" db="EMBL/GenBank/DDBJ databases">
        <title>Genome sequence of the Bar-tailed Godwit (Limosa lapponica baueri).</title>
        <authorList>
            <person name="Lima N.C.B."/>
            <person name="Parody-Merino A.M."/>
            <person name="Battley P.F."/>
            <person name="Fidler A.E."/>
            <person name="Prosdocimi F."/>
        </authorList>
    </citation>
    <scope>NUCLEOTIDE SEQUENCE [LARGE SCALE GENOMIC DNA]</scope>
</reference>
<dbReference type="EMBL" id="KZ506760">
    <property type="protein sequence ID" value="PKU38382.1"/>
    <property type="molecule type" value="Genomic_DNA"/>
</dbReference>
<dbReference type="AlphaFoldDB" id="A0A2I0TX92"/>
<evidence type="ECO:0000313" key="2">
    <source>
        <dbReference type="Proteomes" id="UP000233556"/>
    </source>
</evidence>
<dbReference type="Proteomes" id="UP000233556">
    <property type="component" value="Unassembled WGS sequence"/>
</dbReference>
<sequence>MRGVMVLQNKNGLTLLKNWKEFEHNPERTTFRIVFKSSLVSRLPDVPAELTNRSCSEELCHVVLFHPGMAEHCGVLLYFTPPPDVGILFVPLKTLQF</sequence>
<accession>A0A2I0TX92</accession>
<organism evidence="1 2">
    <name type="scientific">Limosa lapponica baueri</name>
    <dbReference type="NCBI Taxonomy" id="1758121"/>
    <lineage>
        <taxon>Eukaryota</taxon>
        <taxon>Metazoa</taxon>
        <taxon>Chordata</taxon>
        <taxon>Craniata</taxon>
        <taxon>Vertebrata</taxon>
        <taxon>Euteleostomi</taxon>
        <taxon>Archelosauria</taxon>
        <taxon>Archosauria</taxon>
        <taxon>Dinosauria</taxon>
        <taxon>Saurischia</taxon>
        <taxon>Theropoda</taxon>
        <taxon>Coelurosauria</taxon>
        <taxon>Aves</taxon>
        <taxon>Neognathae</taxon>
        <taxon>Neoaves</taxon>
        <taxon>Charadriiformes</taxon>
        <taxon>Scolopacidae</taxon>
        <taxon>Limosa</taxon>
    </lineage>
</organism>